<feature type="binding site" evidence="6">
    <location>
        <position position="60"/>
    </location>
    <ligand>
        <name>FMN</name>
        <dbReference type="ChEBI" id="CHEBI:58210"/>
    </ligand>
</feature>
<evidence type="ECO:0000256" key="3">
    <source>
        <dbReference type="ARBA" id="ARBA00023002"/>
    </source>
</evidence>
<dbReference type="InterPro" id="IPR016215">
    <property type="entry name" value="NTA_MOA"/>
</dbReference>
<name>A0A081RA22_SPHCR</name>
<feature type="domain" description="Luciferase-like" evidence="7">
    <location>
        <begin position="37"/>
        <end position="379"/>
    </location>
</feature>
<dbReference type="Gene3D" id="3.20.20.30">
    <property type="entry name" value="Luciferase-like domain"/>
    <property type="match status" value="1"/>
</dbReference>
<dbReference type="PANTHER" id="PTHR30011:SF16">
    <property type="entry name" value="C2H2 FINGER DOMAIN TRANSCRIPTION FACTOR (EUROFUNG)-RELATED"/>
    <property type="match status" value="1"/>
</dbReference>
<reference evidence="8 9" key="1">
    <citation type="submission" date="2014-02" db="EMBL/GenBank/DDBJ databases">
        <title>Whole genome sequence of Sphingobium chlorophenolicum NBRC 16172.</title>
        <authorList>
            <person name="Gan H.M."/>
            <person name="Gan H.Y."/>
            <person name="Chew T.H."/>
            <person name="Savka M.A."/>
        </authorList>
    </citation>
    <scope>NUCLEOTIDE SEQUENCE [LARGE SCALE GENOMIC DNA]</scope>
    <source>
        <strain evidence="8 9">NBRC 16172</strain>
    </source>
</reference>
<organism evidence="8 9">
    <name type="scientific">Sphingobium chlorophenolicum</name>
    <dbReference type="NCBI Taxonomy" id="46429"/>
    <lineage>
        <taxon>Bacteria</taxon>
        <taxon>Pseudomonadati</taxon>
        <taxon>Pseudomonadota</taxon>
        <taxon>Alphaproteobacteria</taxon>
        <taxon>Sphingomonadales</taxon>
        <taxon>Sphingomonadaceae</taxon>
        <taxon>Sphingobium</taxon>
    </lineage>
</organism>
<evidence type="ECO:0000256" key="6">
    <source>
        <dbReference type="PIRSR" id="PIRSR000337-1"/>
    </source>
</evidence>
<dbReference type="PATRIC" id="fig|46429.4.peg.3651"/>
<dbReference type="GO" id="GO:0016705">
    <property type="term" value="F:oxidoreductase activity, acting on paired donors, with incorporation or reduction of molecular oxygen"/>
    <property type="evidence" value="ECO:0007669"/>
    <property type="project" value="InterPro"/>
</dbReference>
<keyword evidence="4 8" id="KW-0503">Monooxygenase</keyword>
<dbReference type="OrthoDB" id="9779442at2"/>
<dbReference type="RefSeq" id="WP_037455322.1">
    <property type="nucleotide sequence ID" value="NZ_JFHR01000053.1"/>
</dbReference>
<accession>A0A081RA22</accession>
<proteinExistence type="inferred from homology"/>
<feature type="binding site" evidence="6">
    <location>
        <position position="151"/>
    </location>
    <ligand>
        <name>FMN</name>
        <dbReference type="ChEBI" id="CHEBI:58210"/>
    </ligand>
</feature>
<evidence type="ECO:0000256" key="2">
    <source>
        <dbReference type="ARBA" id="ARBA00022643"/>
    </source>
</evidence>
<keyword evidence="3" id="KW-0560">Oxidoreductase</keyword>
<dbReference type="CDD" id="cd01095">
    <property type="entry name" value="Nitrilotriacetate_monoxgenase"/>
    <property type="match status" value="1"/>
</dbReference>
<protein>
    <submittedName>
        <fullName evidence="8">NtaA/SnaA/SoxA family monooxygenase</fullName>
    </submittedName>
</protein>
<dbReference type="NCBIfam" id="TIGR03860">
    <property type="entry name" value="FMN_nitrolo"/>
    <property type="match status" value="1"/>
</dbReference>
<dbReference type="Proteomes" id="UP000028411">
    <property type="component" value="Unassembled WGS sequence"/>
</dbReference>
<dbReference type="PANTHER" id="PTHR30011">
    <property type="entry name" value="ALKANESULFONATE MONOOXYGENASE-RELATED"/>
    <property type="match status" value="1"/>
</dbReference>
<dbReference type="PIRSF" id="PIRSF000337">
    <property type="entry name" value="NTA_MOA"/>
    <property type="match status" value="1"/>
</dbReference>
<feature type="binding site" evidence="6">
    <location>
        <position position="97"/>
    </location>
    <ligand>
        <name>FMN</name>
        <dbReference type="ChEBI" id="CHEBI:58210"/>
    </ligand>
</feature>
<dbReference type="AlphaFoldDB" id="A0A081RA22"/>
<dbReference type="InterPro" id="IPR036661">
    <property type="entry name" value="Luciferase-like_sf"/>
</dbReference>
<evidence type="ECO:0000313" key="8">
    <source>
        <dbReference type="EMBL" id="KEQ52045.1"/>
    </source>
</evidence>
<feature type="binding site" evidence="6">
    <location>
        <position position="147"/>
    </location>
    <ligand>
        <name>FMN</name>
        <dbReference type="ChEBI" id="CHEBI:58210"/>
    </ligand>
</feature>
<dbReference type="InterPro" id="IPR011251">
    <property type="entry name" value="Luciferase-like_dom"/>
</dbReference>
<feature type="binding site" evidence="6">
    <location>
        <position position="222"/>
    </location>
    <ligand>
        <name>FMN</name>
        <dbReference type="ChEBI" id="CHEBI:58210"/>
    </ligand>
</feature>
<comment type="similarity">
    <text evidence="5">Belongs to the NtaA/SnaA/DszA monooxygenase family.</text>
</comment>
<evidence type="ECO:0000256" key="5">
    <source>
        <dbReference type="ARBA" id="ARBA00033748"/>
    </source>
</evidence>
<sequence length="447" mass="49706">MTEATQRQLHLGAILEGVGADHSSWLDPDLPGDASIDIDWYIDNARAAEAAKFDLVFIVDSPYITPDTAPHFLNRLEPLTLLSAVAASTSRIGLVGTLTTSYWEPYNVARQFGSLDQISRGRAGWNVVTTGLEGAARNYGRDEHFDHQLRYARAREFVDVVQGLWDSYEDDAFPRDRAAGVFLDKSKQHRLDHKGTHFSVAGPLALSRSAQGQPVIFQAGDSNEGRNLGASIAEGTFTSAEDFETGRAYYADIKARAGALGRNPDHLKILPGLVPIIAETDEEAQAIAAAQQRTLDIGKLLVQVGRAFNYHDFSRYDLDAPFPDLSGVTLNSYKGHAERIIRVAQEEKLTLREAAYRFGQWRSDFVGSPETIADQIERWFTGRAADGFLLRVTRPKDFARFRERVVPILQERGLFRADYAHRTLRGHLGLPVPDNRYAREPQAIAAE</sequence>
<evidence type="ECO:0000313" key="9">
    <source>
        <dbReference type="Proteomes" id="UP000028411"/>
    </source>
</evidence>
<dbReference type="Pfam" id="PF00296">
    <property type="entry name" value="Bac_luciferase"/>
    <property type="match status" value="1"/>
</dbReference>
<dbReference type="EMBL" id="JFHR01000053">
    <property type="protein sequence ID" value="KEQ52045.1"/>
    <property type="molecule type" value="Genomic_DNA"/>
</dbReference>
<dbReference type="eggNOG" id="COG2141">
    <property type="taxonomic scope" value="Bacteria"/>
</dbReference>
<evidence type="ECO:0000256" key="1">
    <source>
        <dbReference type="ARBA" id="ARBA00022630"/>
    </source>
</evidence>
<dbReference type="GO" id="GO:0004497">
    <property type="term" value="F:monooxygenase activity"/>
    <property type="evidence" value="ECO:0007669"/>
    <property type="project" value="UniProtKB-KW"/>
</dbReference>
<evidence type="ECO:0000259" key="7">
    <source>
        <dbReference type="Pfam" id="PF00296"/>
    </source>
</evidence>
<gene>
    <name evidence="8" type="ORF">BV95_03666</name>
</gene>
<keyword evidence="2 6" id="KW-0288">FMN</keyword>
<dbReference type="SUPFAM" id="SSF51679">
    <property type="entry name" value="Bacterial luciferase-like"/>
    <property type="match status" value="1"/>
</dbReference>
<keyword evidence="1 6" id="KW-0285">Flavoprotein</keyword>
<evidence type="ECO:0000256" key="4">
    <source>
        <dbReference type="ARBA" id="ARBA00023033"/>
    </source>
</evidence>
<dbReference type="InterPro" id="IPR051260">
    <property type="entry name" value="Diverse_substr_monoxygenases"/>
</dbReference>
<comment type="caution">
    <text evidence="8">The sequence shown here is derived from an EMBL/GenBank/DDBJ whole genome shotgun (WGS) entry which is preliminary data.</text>
</comment>